<dbReference type="EMBL" id="LXQA011312504">
    <property type="protein sequence ID" value="MCI92850.1"/>
    <property type="molecule type" value="Genomic_DNA"/>
</dbReference>
<sequence length="32" mass="3555">MSALCRLHPETFVLLMRPNAYAVVLHTSSPLS</sequence>
<keyword evidence="2" id="KW-1185">Reference proteome</keyword>
<organism evidence="1 2">
    <name type="scientific">Trifolium medium</name>
    <dbReference type="NCBI Taxonomy" id="97028"/>
    <lineage>
        <taxon>Eukaryota</taxon>
        <taxon>Viridiplantae</taxon>
        <taxon>Streptophyta</taxon>
        <taxon>Embryophyta</taxon>
        <taxon>Tracheophyta</taxon>
        <taxon>Spermatophyta</taxon>
        <taxon>Magnoliopsida</taxon>
        <taxon>eudicotyledons</taxon>
        <taxon>Gunneridae</taxon>
        <taxon>Pentapetalae</taxon>
        <taxon>rosids</taxon>
        <taxon>fabids</taxon>
        <taxon>Fabales</taxon>
        <taxon>Fabaceae</taxon>
        <taxon>Papilionoideae</taxon>
        <taxon>50 kb inversion clade</taxon>
        <taxon>NPAAA clade</taxon>
        <taxon>Hologalegina</taxon>
        <taxon>IRL clade</taxon>
        <taxon>Trifolieae</taxon>
        <taxon>Trifolium</taxon>
    </lineage>
</organism>
<proteinExistence type="predicted"/>
<accession>A0A392W2F4</accession>
<evidence type="ECO:0000313" key="2">
    <source>
        <dbReference type="Proteomes" id="UP000265520"/>
    </source>
</evidence>
<dbReference type="AlphaFoldDB" id="A0A392W2F4"/>
<feature type="non-terminal residue" evidence="1">
    <location>
        <position position="32"/>
    </location>
</feature>
<evidence type="ECO:0000313" key="1">
    <source>
        <dbReference type="EMBL" id="MCI92850.1"/>
    </source>
</evidence>
<dbReference type="Proteomes" id="UP000265520">
    <property type="component" value="Unassembled WGS sequence"/>
</dbReference>
<comment type="caution">
    <text evidence="1">The sequence shown here is derived from an EMBL/GenBank/DDBJ whole genome shotgun (WGS) entry which is preliminary data.</text>
</comment>
<name>A0A392W2F4_9FABA</name>
<protein>
    <submittedName>
        <fullName evidence="1">Uncharacterized protein</fullName>
    </submittedName>
</protein>
<reference evidence="1 2" key="1">
    <citation type="journal article" date="2018" name="Front. Plant Sci.">
        <title>Red Clover (Trifolium pratense) and Zigzag Clover (T. medium) - A Picture of Genomic Similarities and Differences.</title>
        <authorList>
            <person name="Dluhosova J."/>
            <person name="Istvanek J."/>
            <person name="Nedelnik J."/>
            <person name="Repkova J."/>
        </authorList>
    </citation>
    <scope>NUCLEOTIDE SEQUENCE [LARGE SCALE GENOMIC DNA]</scope>
    <source>
        <strain evidence="2">cv. 10/8</strain>
        <tissue evidence="1">Leaf</tissue>
    </source>
</reference>